<feature type="transmembrane region" description="Helical" evidence="3">
    <location>
        <begin position="445"/>
        <end position="470"/>
    </location>
</feature>
<comment type="similarity">
    <text evidence="1">Belongs to the histidine acid phosphatase family.</text>
</comment>
<dbReference type="EMBL" id="LASV01000183">
    <property type="protein sequence ID" value="KKA21460.1"/>
    <property type="molecule type" value="Genomic_DNA"/>
</dbReference>
<sequence length="570" mass="62418">MIFSRAIVPLALQLPILAVAGELTEHIWAVFAFNVYGDSTPTVLPQTRTLTSLGAHSLYDVGAAFRDRYVLGSSNEMGMDTWIRGISPYRLVTEEVNIYSTTDQHIAASALAFMQGLYPPLESANGTYLDDTYLLADGQVVDSPLKYYQYPRIYTTGLTDSNSISVAGHADCFMHRISELQYQSSPEFQQVNSESMEFYASLYDIALAGVFDESTVGYANAYSIFEYLQYGYVHNSTVQALVSLSDLNRAKLLADQYVFATHGNLSASGLYENDHIRAIAGRALSRLILQSFEANIETHGASQKMTLVFGSFQPVVAFAALAELAHPKNRNFYGLPVPGASLVLELYSLDDSSSDQYPDVSNLFVRFLFRNSTYPSTRFTYYPLFGHGPSQIAIPFREFQSQMQQFSLSSTEEWCNICNSSTIFCDGVVSRENDHPTSRDKALSLAGAGAIGACVTLATLAAIAGIAWLCGLRVHRRRKPGIGGFKGSDKMASDHDVSFKSSTGVVSGGTDGDGKNGIAIKGHEQTGSWEMEQQKRNDSKGYAASHLDDHADDVLQVNPYAEPVTVHESV</sequence>
<evidence type="ECO:0000256" key="3">
    <source>
        <dbReference type="SAM" id="Phobius"/>
    </source>
</evidence>
<evidence type="ECO:0000256" key="4">
    <source>
        <dbReference type="SAM" id="SignalP"/>
    </source>
</evidence>
<dbReference type="GeneID" id="25316843"/>
<dbReference type="InterPro" id="IPR000560">
    <property type="entry name" value="His_Pase_clade-2"/>
</dbReference>
<keyword evidence="3" id="KW-1133">Transmembrane helix</keyword>
<comment type="caution">
    <text evidence="5">The sequence shown here is derived from an EMBL/GenBank/DDBJ whole genome shotgun (WGS) entry which is preliminary data.</text>
</comment>
<dbReference type="SUPFAM" id="SSF53254">
    <property type="entry name" value="Phosphoglycerate mutase-like"/>
    <property type="match status" value="1"/>
</dbReference>
<keyword evidence="3" id="KW-0812">Transmembrane</keyword>
<evidence type="ECO:0000256" key="2">
    <source>
        <dbReference type="SAM" id="MobiDB-lite"/>
    </source>
</evidence>
<dbReference type="Proteomes" id="UP000053958">
    <property type="component" value="Unassembled WGS sequence"/>
</dbReference>
<evidence type="ECO:0000313" key="5">
    <source>
        <dbReference type="EMBL" id="KKA21460.1"/>
    </source>
</evidence>
<evidence type="ECO:0000313" key="6">
    <source>
        <dbReference type="Proteomes" id="UP000053958"/>
    </source>
</evidence>
<dbReference type="AlphaFoldDB" id="A0A0F4YTM5"/>
<evidence type="ECO:0000256" key="1">
    <source>
        <dbReference type="ARBA" id="ARBA00005375"/>
    </source>
</evidence>
<dbReference type="OrthoDB" id="258392at2759"/>
<dbReference type="InterPro" id="IPR050645">
    <property type="entry name" value="Histidine_acid_phosphatase"/>
</dbReference>
<evidence type="ECO:0008006" key="7">
    <source>
        <dbReference type="Google" id="ProtNLM"/>
    </source>
</evidence>
<feature type="chain" id="PRO_5002481910" description="Histidine acid phosphatase" evidence="4">
    <location>
        <begin position="21"/>
        <end position="570"/>
    </location>
</feature>
<gene>
    <name evidence="5" type="ORF">T310_4495</name>
</gene>
<feature type="signal peptide" evidence="4">
    <location>
        <begin position="1"/>
        <end position="20"/>
    </location>
</feature>
<organism evidence="5 6">
    <name type="scientific">Rasamsonia emersonii (strain ATCC 16479 / CBS 393.64 / IMI 116815)</name>
    <dbReference type="NCBI Taxonomy" id="1408163"/>
    <lineage>
        <taxon>Eukaryota</taxon>
        <taxon>Fungi</taxon>
        <taxon>Dikarya</taxon>
        <taxon>Ascomycota</taxon>
        <taxon>Pezizomycotina</taxon>
        <taxon>Eurotiomycetes</taxon>
        <taxon>Eurotiomycetidae</taxon>
        <taxon>Eurotiales</taxon>
        <taxon>Trichocomaceae</taxon>
        <taxon>Rasamsonia</taxon>
    </lineage>
</organism>
<dbReference type="RefSeq" id="XP_013328072.1">
    <property type="nucleotide sequence ID" value="XM_013472618.1"/>
</dbReference>
<protein>
    <recommendedName>
        <fullName evidence="7">Histidine acid phosphatase</fullName>
    </recommendedName>
</protein>
<dbReference type="PANTHER" id="PTHR11567">
    <property type="entry name" value="ACID PHOSPHATASE-RELATED"/>
    <property type="match status" value="1"/>
</dbReference>
<dbReference type="PANTHER" id="PTHR11567:SF127">
    <property type="entry name" value="HISTIDINE ACID PHOSPHATASE"/>
    <property type="match status" value="1"/>
</dbReference>
<feature type="region of interest" description="Disordered" evidence="2">
    <location>
        <begin position="500"/>
        <end position="545"/>
    </location>
</feature>
<dbReference type="InterPro" id="IPR029033">
    <property type="entry name" value="His_PPase_superfam"/>
</dbReference>
<keyword evidence="6" id="KW-1185">Reference proteome</keyword>
<reference evidence="5 6" key="1">
    <citation type="submission" date="2015-04" db="EMBL/GenBank/DDBJ databases">
        <authorList>
            <person name="Heijne W.H."/>
            <person name="Fedorova N.D."/>
            <person name="Nierman W.C."/>
            <person name="Vollebregt A.W."/>
            <person name="Zhao Z."/>
            <person name="Wu L."/>
            <person name="Kumar M."/>
            <person name="Stam H."/>
            <person name="van den Berg M.A."/>
            <person name="Pel H.J."/>
        </authorList>
    </citation>
    <scope>NUCLEOTIDE SEQUENCE [LARGE SCALE GENOMIC DNA]</scope>
    <source>
        <strain evidence="5 6">CBS 393.64</strain>
    </source>
</reference>
<dbReference type="STRING" id="1408163.A0A0F4YTM5"/>
<dbReference type="GO" id="GO:0016791">
    <property type="term" value="F:phosphatase activity"/>
    <property type="evidence" value="ECO:0007669"/>
    <property type="project" value="TreeGrafter"/>
</dbReference>
<proteinExistence type="inferred from homology"/>
<dbReference type="Gene3D" id="3.40.50.1240">
    <property type="entry name" value="Phosphoglycerate mutase-like"/>
    <property type="match status" value="1"/>
</dbReference>
<dbReference type="Pfam" id="PF00328">
    <property type="entry name" value="His_Phos_2"/>
    <property type="match status" value="1"/>
</dbReference>
<keyword evidence="4" id="KW-0732">Signal</keyword>
<accession>A0A0F4YTM5</accession>
<name>A0A0F4YTM5_RASE3</name>
<keyword evidence="3" id="KW-0472">Membrane</keyword>